<proteinExistence type="predicted"/>
<sequence length="203" mass="22577">MIPAYIPPLVEDIKEPPAYLSKFIQSHFPVLCATGWIGQKYNAEDVYGIDMLIELTERLMPDFPNIGLVLSINGAESEKLVQQTINHAKALVGDHINFIIEQLDDVVGLYRDCDLFCRPTNTDGDAVSIREALHVGTPVIASDCVTRPVECVLFKSRNMNDFEHTVRKALKRIDKLFVVPKVGGAPNNAELILQLYNTLIAGD</sequence>
<evidence type="ECO:0000313" key="3">
    <source>
        <dbReference type="Proteomes" id="UP000427769"/>
    </source>
</evidence>
<dbReference type="Proteomes" id="UP000427769">
    <property type="component" value="Chromosome"/>
</dbReference>
<dbReference type="KEGG" id="dwd:DSCW_50700"/>
<dbReference type="EMBL" id="AP021875">
    <property type="protein sequence ID" value="BBO77653.1"/>
    <property type="molecule type" value="Genomic_DNA"/>
</dbReference>
<dbReference type="Pfam" id="PF00534">
    <property type="entry name" value="Glycos_transf_1"/>
    <property type="match status" value="1"/>
</dbReference>
<protein>
    <recommendedName>
        <fullName evidence="1">Glycosyl transferase family 1 domain-containing protein</fullName>
    </recommendedName>
</protein>
<evidence type="ECO:0000313" key="2">
    <source>
        <dbReference type="EMBL" id="BBO77653.1"/>
    </source>
</evidence>
<feature type="domain" description="Glycosyl transferase family 1" evidence="1">
    <location>
        <begin position="44"/>
        <end position="151"/>
    </location>
</feature>
<evidence type="ECO:0000259" key="1">
    <source>
        <dbReference type="Pfam" id="PF00534"/>
    </source>
</evidence>
<dbReference type="AlphaFoldDB" id="A0A5K7ZD58"/>
<gene>
    <name evidence="2" type="ORF">DSCW_50700</name>
</gene>
<reference evidence="2 3" key="1">
    <citation type="submission" date="2019-11" db="EMBL/GenBank/DDBJ databases">
        <title>Comparative genomics of hydrocarbon-degrading Desulfosarcina strains.</title>
        <authorList>
            <person name="Watanabe M."/>
            <person name="Kojima H."/>
            <person name="Fukui M."/>
        </authorList>
    </citation>
    <scope>NUCLEOTIDE SEQUENCE [LARGE SCALE GENOMIC DNA]</scope>
    <source>
        <strain evidence="2 3">PP31</strain>
    </source>
</reference>
<accession>A0A5K7ZD58</accession>
<dbReference type="GO" id="GO:0016757">
    <property type="term" value="F:glycosyltransferase activity"/>
    <property type="evidence" value="ECO:0007669"/>
    <property type="project" value="InterPro"/>
</dbReference>
<organism evidence="2 3">
    <name type="scientific">Desulfosarcina widdelii</name>
    <dbReference type="NCBI Taxonomy" id="947919"/>
    <lineage>
        <taxon>Bacteria</taxon>
        <taxon>Pseudomonadati</taxon>
        <taxon>Thermodesulfobacteriota</taxon>
        <taxon>Desulfobacteria</taxon>
        <taxon>Desulfobacterales</taxon>
        <taxon>Desulfosarcinaceae</taxon>
        <taxon>Desulfosarcina</taxon>
    </lineage>
</organism>
<name>A0A5K7ZD58_9BACT</name>
<keyword evidence="3" id="KW-1185">Reference proteome</keyword>
<dbReference type="InterPro" id="IPR001296">
    <property type="entry name" value="Glyco_trans_1"/>
</dbReference>
<dbReference type="Gene3D" id="3.40.50.2000">
    <property type="entry name" value="Glycogen Phosphorylase B"/>
    <property type="match status" value="1"/>
</dbReference>
<dbReference type="SUPFAM" id="SSF53756">
    <property type="entry name" value="UDP-Glycosyltransferase/glycogen phosphorylase"/>
    <property type="match status" value="1"/>
</dbReference>